<feature type="domain" description="SusD-like N-terminal" evidence="7">
    <location>
        <begin position="98"/>
        <end position="224"/>
    </location>
</feature>
<keyword evidence="3" id="KW-0732">Signal</keyword>
<organism evidence="8 9">
    <name type="scientific">Candidatus Cryptobacteroides merdavium</name>
    <dbReference type="NCBI Taxonomy" id="2840769"/>
    <lineage>
        <taxon>Bacteria</taxon>
        <taxon>Pseudomonadati</taxon>
        <taxon>Bacteroidota</taxon>
        <taxon>Bacteroidia</taxon>
        <taxon>Bacteroidales</taxon>
        <taxon>Candidatus Cryptobacteroides</taxon>
    </lineage>
</organism>
<comment type="subcellular location">
    <subcellularLocation>
        <location evidence="1">Cell outer membrane</location>
    </subcellularLocation>
</comment>
<protein>
    <submittedName>
        <fullName evidence="8">RagB/SusD family nutrient uptake outer membrane protein</fullName>
    </submittedName>
</protein>
<evidence type="ECO:0000256" key="1">
    <source>
        <dbReference type="ARBA" id="ARBA00004442"/>
    </source>
</evidence>
<dbReference type="SUPFAM" id="SSF48452">
    <property type="entry name" value="TPR-like"/>
    <property type="match status" value="1"/>
</dbReference>
<dbReference type="Pfam" id="PF14322">
    <property type="entry name" value="SusD-like_3"/>
    <property type="match status" value="1"/>
</dbReference>
<sequence length="677" mass="77397">MKLTRTILLFICGVMTMSCIDLDRPPLNVVGEEDIFGSTIGTDSYLARLYTNLPLEDFRYWFTHGDDMFNQTFPAIHPQPDNITGESIGLDITSFASEPAGSFWNKAYKWIRDVNIMIETLPKYQDRYTEEQFQNYMGQAYFIRAGIYHALAKRYGGVPIVDKVIDYPATVSLEGTMLYRDSEESTWDFISDDYDRAISMLPTTANKGRATRYAAAALKSRAMLHAGSIAKYNTIDYRPVNDVRVCGIPSERAADYFKEAYDAAKLVDEGGFALYKGEWVSGNKEAITQNFINIFLNDTPETIFGRYWKLPELGHAFDNGVQPLQTSTGGQNSRSCPTLDFVEMYEFDNKDDNGHFANLDESGHYKLWDSPIDAFEGCEPRLAATVILPMAEFKNQTIEIRRGIYTGSTSAARINRLTSSEEARNYGELGIADLSLVNTLSDNNNEGNFVSLNEGSQYYDDLYNRTQTESNRGKMKVSGENGPFTSWGEFNLSGFYRRKYLNPDPSSLNDATQNEQPWIEIRYAEVLLNKAEAAWELVSLGQATSSAGENYLEVATRCINDIRERGGASLLSGPLSSSEEDRDVIRTERRKELAFENRIWWDLKRWRILDDEQVNKKYRILMPFYSVVDDKYFLDVRYTENRNSATWTFTFPENYYYQEIETNEIRVNPNCKQNPGY</sequence>
<proteinExistence type="inferred from homology"/>
<dbReference type="InterPro" id="IPR012944">
    <property type="entry name" value="SusD_RagB_dom"/>
</dbReference>
<dbReference type="Proteomes" id="UP000823619">
    <property type="component" value="Unassembled WGS sequence"/>
</dbReference>
<evidence type="ECO:0000313" key="8">
    <source>
        <dbReference type="EMBL" id="MBO8444219.1"/>
    </source>
</evidence>
<dbReference type="EMBL" id="JADIMO010000015">
    <property type="protein sequence ID" value="MBO8444219.1"/>
    <property type="molecule type" value="Genomic_DNA"/>
</dbReference>
<evidence type="ECO:0000256" key="4">
    <source>
        <dbReference type="ARBA" id="ARBA00023136"/>
    </source>
</evidence>
<dbReference type="InterPro" id="IPR011990">
    <property type="entry name" value="TPR-like_helical_dom_sf"/>
</dbReference>
<keyword evidence="5" id="KW-0998">Cell outer membrane</keyword>
<name>A0A9D9EFS3_9BACT</name>
<evidence type="ECO:0000256" key="3">
    <source>
        <dbReference type="ARBA" id="ARBA00022729"/>
    </source>
</evidence>
<dbReference type="GO" id="GO:0009279">
    <property type="term" value="C:cell outer membrane"/>
    <property type="evidence" value="ECO:0007669"/>
    <property type="project" value="UniProtKB-SubCell"/>
</dbReference>
<dbReference type="Pfam" id="PF07980">
    <property type="entry name" value="SusD_RagB"/>
    <property type="match status" value="1"/>
</dbReference>
<evidence type="ECO:0000313" key="9">
    <source>
        <dbReference type="Proteomes" id="UP000823619"/>
    </source>
</evidence>
<dbReference type="PROSITE" id="PS51257">
    <property type="entry name" value="PROKAR_LIPOPROTEIN"/>
    <property type="match status" value="1"/>
</dbReference>
<evidence type="ECO:0000259" key="7">
    <source>
        <dbReference type="Pfam" id="PF14322"/>
    </source>
</evidence>
<comment type="caution">
    <text evidence="8">The sequence shown here is derived from an EMBL/GenBank/DDBJ whole genome shotgun (WGS) entry which is preliminary data.</text>
</comment>
<keyword evidence="4" id="KW-0472">Membrane</keyword>
<comment type="similarity">
    <text evidence="2">Belongs to the SusD family.</text>
</comment>
<dbReference type="AlphaFoldDB" id="A0A9D9EFS3"/>
<evidence type="ECO:0000256" key="5">
    <source>
        <dbReference type="ARBA" id="ARBA00023237"/>
    </source>
</evidence>
<gene>
    <name evidence="8" type="ORF">IAC23_00795</name>
</gene>
<evidence type="ECO:0000256" key="2">
    <source>
        <dbReference type="ARBA" id="ARBA00006275"/>
    </source>
</evidence>
<dbReference type="Gene3D" id="1.25.40.390">
    <property type="match status" value="1"/>
</dbReference>
<reference evidence="8" key="2">
    <citation type="journal article" date="2021" name="PeerJ">
        <title>Extensive microbial diversity within the chicken gut microbiome revealed by metagenomics and culture.</title>
        <authorList>
            <person name="Gilroy R."/>
            <person name="Ravi A."/>
            <person name="Getino M."/>
            <person name="Pursley I."/>
            <person name="Horton D.L."/>
            <person name="Alikhan N.F."/>
            <person name="Baker D."/>
            <person name="Gharbi K."/>
            <person name="Hall N."/>
            <person name="Watson M."/>
            <person name="Adriaenssens E.M."/>
            <person name="Foster-Nyarko E."/>
            <person name="Jarju S."/>
            <person name="Secka A."/>
            <person name="Antonio M."/>
            <person name="Oren A."/>
            <person name="Chaudhuri R.R."/>
            <person name="La Ragione R."/>
            <person name="Hildebrand F."/>
            <person name="Pallen M.J."/>
        </authorList>
    </citation>
    <scope>NUCLEOTIDE SEQUENCE</scope>
    <source>
        <strain evidence="8">D5-748</strain>
    </source>
</reference>
<accession>A0A9D9EFS3</accession>
<dbReference type="InterPro" id="IPR033985">
    <property type="entry name" value="SusD-like_N"/>
</dbReference>
<feature type="domain" description="RagB/SusD" evidence="6">
    <location>
        <begin position="322"/>
        <end position="677"/>
    </location>
</feature>
<evidence type="ECO:0000259" key="6">
    <source>
        <dbReference type="Pfam" id="PF07980"/>
    </source>
</evidence>
<reference evidence="8" key="1">
    <citation type="submission" date="2020-10" db="EMBL/GenBank/DDBJ databases">
        <authorList>
            <person name="Gilroy R."/>
        </authorList>
    </citation>
    <scope>NUCLEOTIDE SEQUENCE</scope>
    <source>
        <strain evidence="8">D5-748</strain>
    </source>
</reference>